<dbReference type="Pfam" id="PF02776">
    <property type="entry name" value="TPP_enzyme_N"/>
    <property type="match status" value="1"/>
</dbReference>
<dbReference type="InterPro" id="IPR045229">
    <property type="entry name" value="TPP_enz"/>
</dbReference>
<evidence type="ECO:0000313" key="7">
    <source>
        <dbReference type="EMBL" id="SMF95545.1"/>
    </source>
</evidence>
<dbReference type="InterPro" id="IPR012001">
    <property type="entry name" value="Thiamin_PyroP_enz_TPP-bd_dom"/>
</dbReference>
<dbReference type="InterPro" id="IPR011766">
    <property type="entry name" value="TPP_enzyme_TPP-bd"/>
</dbReference>
<name>A0A1Y6D6M0_9GAMM</name>
<dbReference type="STRING" id="1760988.SAMN02949497_2910"/>
<evidence type="ECO:0000313" key="8">
    <source>
        <dbReference type="Proteomes" id="UP000192923"/>
    </source>
</evidence>
<gene>
    <name evidence="7" type="ORF">SAMN02949497_2910</name>
</gene>
<proteinExistence type="inferred from homology"/>
<dbReference type="GO" id="GO:0030976">
    <property type="term" value="F:thiamine pyrophosphate binding"/>
    <property type="evidence" value="ECO:0007669"/>
    <property type="project" value="InterPro"/>
</dbReference>
<feature type="domain" description="Thiamine pyrophosphate enzyme central" evidence="4">
    <location>
        <begin position="219"/>
        <end position="348"/>
    </location>
</feature>
<dbReference type="GO" id="GO:0000287">
    <property type="term" value="F:magnesium ion binding"/>
    <property type="evidence" value="ECO:0007669"/>
    <property type="project" value="InterPro"/>
</dbReference>
<dbReference type="InterPro" id="IPR012000">
    <property type="entry name" value="Thiamin_PyroP_enz_cen_dom"/>
</dbReference>
<dbReference type="GO" id="GO:0009097">
    <property type="term" value="P:isoleucine biosynthetic process"/>
    <property type="evidence" value="ECO:0007669"/>
    <property type="project" value="TreeGrafter"/>
</dbReference>
<sequence>MSQAYDFIDNAAVISKRHRQVADLIIDYLAQLSVDYVFGVPGGAIEPLYNALAHSARKGGPRAVVARHETGAAFMADGYYRETGKLGVCCGTTGPGTTNLLTGVASAYENHIPMLVISAQTALSHFGRGALQESSCTGVDTVGILRYCTRYSTLISHVDQFEHKFAAAVMAAFGSPHGPAHLSVPLDILRHPLPGATPLYDLAPHILPPSLFDRDITHKLCGQIEQARKPVFVIGGGCGEARSQILALAGRLRAPVVATPNGKGHVSSDFPLFKGVIGFAGHETARETLADPEVDLVVAMGTALGEWESCGWNPDLLMNNRLIHIDPNEHHLMRSPVARLQVRGRILSIFDYLLEYFKNHGEAGLPKGGADAADAASHDTRLHFRLDEEHKYADTSAPIKPQRLMRELVDIFPRNTCFLADAGNSQAWAIHYLHPFGCEPSAQSAHGSDRLRHCMEFDSMGWAIGAAVGTALGNPQQPVVCITGDGSLLMSGQEISVAVQEKLPIIFVVLNDSALGMVKHGQRLRQSEAVAFELPATDFRAYAEAMGATGHVIRSPADLRALDIAALCARSGPTVLDVRIDPDEVPPIAMRIEILGIDDEIG</sequence>
<dbReference type="CDD" id="cd07035">
    <property type="entry name" value="TPP_PYR_POX_like"/>
    <property type="match status" value="1"/>
</dbReference>
<evidence type="ECO:0000256" key="3">
    <source>
        <dbReference type="RuleBase" id="RU362132"/>
    </source>
</evidence>
<dbReference type="InterPro" id="IPR029061">
    <property type="entry name" value="THDP-binding"/>
</dbReference>
<dbReference type="RefSeq" id="WP_085213855.1">
    <property type="nucleotide sequence ID" value="NZ_FXAM01000001.1"/>
</dbReference>
<dbReference type="PANTHER" id="PTHR18968">
    <property type="entry name" value="THIAMINE PYROPHOSPHATE ENZYMES"/>
    <property type="match status" value="1"/>
</dbReference>
<dbReference type="PANTHER" id="PTHR18968:SF167">
    <property type="entry name" value="ACETOLACTATE SYNTHASE LARGE SUBUNIT ILVB2-RELATED"/>
    <property type="match status" value="1"/>
</dbReference>
<dbReference type="OrthoDB" id="9785953at2"/>
<evidence type="ECO:0000256" key="2">
    <source>
        <dbReference type="ARBA" id="ARBA00023052"/>
    </source>
</evidence>
<keyword evidence="2 3" id="KW-0786">Thiamine pyrophosphate</keyword>
<dbReference type="AlphaFoldDB" id="A0A1Y6D6M0"/>
<dbReference type="CDD" id="cd00568">
    <property type="entry name" value="TPP_enzymes"/>
    <property type="match status" value="1"/>
</dbReference>
<evidence type="ECO:0000259" key="6">
    <source>
        <dbReference type="Pfam" id="PF02776"/>
    </source>
</evidence>
<dbReference type="FunFam" id="3.40.50.970:FF:000007">
    <property type="entry name" value="Acetolactate synthase"/>
    <property type="match status" value="1"/>
</dbReference>
<dbReference type="SUPFAM" id="SSF52518">
    <property type="entry name" value="Thiamin diphosphate-binding fold (THDP-binding)"/>
    <property type="match status" value="2"/>
</dbReference>
<feature type="domain" description="Thiamine pyrophosphate enzyme N-terminal TPP-binding" evidence="6">
    <location>
        <begin position="20"/>
        <end position="133"/>
    </location>
</feature>
<dbReference type="GO" id="GO:0050660">
    <property type="term" value="F:flavin adenine dinucleotide binding"/>
    <property type="evidence" value="ECO:0007669"/>
    <property type="project" value="TreeGrafter"/>
</dbReference>
<dbReference type="PROSITE" id="PS00187">
    <property type="entry name" value="TPP_ENZYMES"/>
    <property type="match status" value="1"/>
</dbReference>
<dbReference type="Pfam" id="PF00205">
    <property type="entry name" value="TPP_enzyme_M"/>
    <property type="match status" value="1"/>
</dbReference>
<organism evidence="7 8">
    <name type="scientific">Methylomagnum ishizawai</name>
    <dbReference type="NCBI Taxonomy" id="1760988"/>
    <lineage>
        <taxon>Bacteria</taxon>
        <taxon>Pseudomonadati</taxon>
        <taxon>Pseudomonadota</taxon>
        <taxon>Gammaproteobacteria</taxon>
        <taxon>Methylococcales</taxon>
        <taxon>Methylococcaceae</taxon>
        <taxon>Methylomagnum</taxon>
    </lineage>
</organism>
<evidence type="ECO:0000256" key="1">
    <source>
        <dbReference type="ARBA" id="ARBA00007812"/>
    </source>
</evidence>
<dbReference type="GO" id="GO:0009099">
    <property type="term" value="P:L-valine biosynthetic process"/>
    <property type="evidence" value="ECO:0007669"/>
    <property type="project" value="TreeGrafter"/>
</dbReference>
<dbReference type="InterPro" id="IPR000399">
    <property type="entry name" value="TPP-bd_CS"/>
</dbReference>
<dbReference type="Gene3D" id="3.40.50.970">
    <property type="match status" value="2"/>
</dbReference>
<dbReference type="Proteomes" id="UP000192923">
    <property type="component" value="Unassembled WGS sequence"/>
</dbReference>
<comment type="similarity">
    <text evidence="1 3">Belongs to the TPP enzyme family.</text>
</comment>
<dbReference type="EMBL" id="FXAM01000001">
    <property type="protein sequence ID" value="SMF95545.1"/>
    <property type="molecule type" value="Genomic_DNA"/>
</dbReference>
<accession>A0A1Y6D6M0</accession>
<protein>
    <submittedName>
        <fullName evidence="7">Acetolactate synthase-1/2/3 large subunit</fullName>
    </submittedName>
</protein>
<keyword evidence="8" id="KW-1185">Reference proteome</keyword>
<dbReference type="GO" id="GO:0005948">
    <property type="term" value="C:acetolactate synthase complex"/>
    <property type="evidence" value="ECO:0007669"/>
    <property type="project" value="TreeGrafter"/>
</dbReference>
<dbReference type="Pfam" id="PF02775">
    <property type="entry name" value="TPP_enzyme_C"/>
    <property type="match status" value="1"/>
</dbReference>
<dbReference type="GO" id="GO:0003984">
    <property type="term" value="F:acetolactate synthase activity"/>
    <property type="evidence" value="ECO:0007669"/>
    <property type="project" value="TreeGrafter"/>
</dbReference>
<dbReference type="SUPFAM" id="SSF52467">
    <property type="entry name" value="DHS-like NAD/FAD-binding domain"/>
    <property type="match status" value="1"/>
</dbReference>
<feature type="domain" description="Thiamine pyrophosphate enzyme TPP-binding" evidence="5">
    <location>
        <begin position="421"/>
        <end position="578"/>
    </location>
</feature>
<dbReference type="Gene3D" id="3.40.50.1220">
    <property type="entry name" value="TPP-binding domain"/>
    <property type="match status" value="1"/>
</dbReference>
<dbReference type="InterPro" id="IPR029035">
    <property type="entry name" value="DHS-like_NAD/FAD-binding_dom"/>
</dbReference>
<reference evidence="7 8" key="1">
    <citation type="submission" date="2016-12" db="EMBL/GenBank/DDBJ databases">
        <authorList>
            <person name="Song W.-J."/>
            <person name="Kurnit D.M."/>
        </authorList>
    </citation>
    <scope>NUCLEOTIDE SEQUENCE [LARGE SCALE GENOMIC DNA]</scope>
    <source>
        <strain evidence="7 8">175</strain>
    </source>
</reference>
<evidence type="ECO:0000259" key="4">
    <source>
        <dbReference type="Pfam" id="PF00205"/>
    </source>
</evidence>
<evidence type="ECO:0000259" key="5">
    <source>
        <dbReference type="Pfam" id="PF02775"/>
    </source>
</evidence>